<sequence>MGQHNQFEPGWKVPNDGEYVEIGEHPDSNNLSHPKKLRLRKGDTFPGTTNGNRKWTRNRNK</sequence>
<name>A0A0P9CVV7_9BACL</name>
<dbReference type="Proteomes" id="UP000050482">
    <property type="component" value="Unassembled WGS sequence"/>
</dbReference>
<protein>
    <recommendedName>
        <fullName evidence="4">YjzC family protein</fullName>
    </recommendedName>
</protein>
<gene>
    <name evidence="2" type="ORF">AN477_10020</name>
</gene>
<accession>A0A0P9CVV7</accession>
<organism evidence="2 3">
    <name type="scientific">Alicyclobacillus ferrooxydans</name>
    <dbReference type="NCBI Taxonomy" id="471514"/>
    <lineage>
        <taxon>Bacteria</taxon>
        <taxon>Bacillati</taxon>
        <taxon>Bacillota</taxon>
        <taxon>Bacilli</taxon>
        <taxon>Bacillales</taxon>
        <taxon>Alicyclobacillaceae</taxon>
        <taxon>Alicyclobacillus</taxon>
    </lineage>
</organism>
<evidence type="ECO:0000313" key="3">
    <source>
        <dbReference type="Proteomes" id="UP000050482"/>
    </source>
</evidence>
<proteinExistence type="predicted"/>
<dbReference type="PATRIC" id="fig|471514.4.peg.3247"/>
<dbReference type="RefSeq" id="WP_054969017.1">
    <property type="nucleotide sequence ID" value="NZ_LJCO01000044.1"/>
</dbReference>
<evidence type="ECO:0000256" key="1">
    <source>
        <dbReference type="SAM" id="MobiDB-lite"/>
    </source>
</evidence>
<evidence type="ECO:0008006" key="4">
    <source>
        <dbReference type="Google" id="ProtNLM"/>
    </source>
</evidence>
<feature type="region of interest" description="Disordered" evidence="1">
    <location>
        <begin position="1"/>
        <end position="61"/>
    </location>
</feature>
<evidence type="ECO:0000313" key="2">
    <source>
        <dbReference type="EMBL" id="KPV43891.1"/>
    </source>
</evidence>
<dbReference type="OrthoDB" id="5244304at2"/>
<dbReference type="EMBL" id="LJCO01000044">
    <property type="protein sequence ID" value="KPV43891.1"/>
    <property type="molecule type" value="Genomic_DNA"/>
</dbReference>
<reference evidence="2 3" key="1">
    <citation type="submission" date="2015-09" db="EMBL/GenBank/DDBJ databases">
        <title>Draft genome sequence of Alicyclobacillus ferrooxydans DSM 22381.</title>
        <authorList>
            <person name="Hemp J."/>
        </authorList>
    </citation>
    <scope>NUCLEOTIDE SEQUENCE [LARGE SCALE GENOMIC DNA]</scope>
    <source>
        <strain evidence="2 3">TC-34</strain>
    </source>
</reference>
<dbReference type="Pfam" id="PF14168">
    <property type="entry name" value="YjzC"/>
    <property type="match status" value="1"/>
</dbReference>
<keyword evidence="3" id="KW-1185">Reference proteome</keyword>
<comment type="caution">
    <text evidence="2">The sequence shown here is derived from an EMBL/GenBank/DDBJ whole genome shotgun (WGS) entry which is preliminary data.</text>
</comment>
<dbReference type="InterPro" id="IPR025549">
    <property type="entry name" value="YjzC"/>
</dbReference>
<dbReference type="AlphaFoldDB" id="A0A0P9CVV7"/>